<dbReference type="SUPFAM" id="SSF90123">
    <property type="entry name" value="ABC transporter transmembrane region"/>
    <property type="match status" value="2"/>
</dbReference>
<dbReference type="GO" id="GO:0016020">
    <property type="term" value="C:membrane"/>
    <property type="evidence" value="ECO:0007669"/>
    <property type="project" value="UniProtKB-SubCell"/>
</dbReference>
<keyword evidence="3" id="KW-0813">Transport</keyword>
<feature type="domain" description="ABC transporter" evidence="12">
    <location>
        <begin position="488"/>
        <end position="721"/>
    </location>
</feature>
<evidence type="ECO:0000256" key="3">
    <source>
        <dbReference type="ARBA" id="ARBA00022448"/>
    </source>
</evidence>
<accession>A0A7S3L4V8</accession>
<reference evidence="14" key="1">
    <citation type="submission" date="2021-01" db="EMBL/GenBank/DDBJ databases">
        <authorList>
            <person name="Corre E."/>
            <person name="Pelletier E."/>
            <person name="Niang G."/>
            <person name="Scheremetjew M."/>
            <person name="Finn R."/>
            <person name="Kale V."/>
            <person name="Holt S."/>
            <person name="Cochrane G."/>
            <person name="Meng A."/>
            <person name="Brown T."/>
            <person name="Cohen L."/>
        </authorList>
    </citation>
    <scope>NUCLEOTIDE SEQUENCE</scope>
    <source>
        <strain evidence="14">CCMP127</strain>
    </source>
</reference>
<feature type="domain" description="ABC transmembrane type-1" evidence="13">
    <location>
        <begin position="785"/>
        <end position="1076"/>
    </location>
</feature>
<dbReference type="InterPro" id="IPR003593">
    <property type="entry name" value="AAA+_ATPase"/>
</dbReference>
<feature type="transmembrane region" description="Helical" evidence="11">
    <location>
        <begin position="903"/>
        <end position="926"/>
    </location>
</feature>
<dbReference type="PROSITE" id="PS50893">
    <property type="entry name" value="ABC_TRANSPORTER_2"/>
    <property type="match status" value="2"/>
</dbReference>
<protein>
    <recommendedName>
        <fullName evidence="15">ATP-dependent transporter ycf16</fullName>
    </recommendedName>
</protein>
<evidence type="ECO:0000256" key="10">
    <source>
        <dbReference type="SAM" id="MobiDB-lite"/>
    </source>
</evidence>
<dbReference type="InterPro" id="IPR027417">
    <property type="entry name" value="P-loop_NTPase"/>
</dbReference>
<dbReference type="CDD" id="cd03250">
    <property type="entry name" value="ABCC_MRP_domain1"/>
    <property type="match status" value="1"/>
</dbReference>
<keyword evidence="4 11" id="KW-0812">Transmembrane</keyword>
<keyword evidence="9 11" id="KW-0472">Membrane</keyword>
<dbReference type="PANTHER" id="PTHR24223:SF456">
    <property type="entry name" value="MULTIDRUG RESISTANCE-ASSOCIATED PROTEIN LETHAL(2)03659"/>
    <property type="match status" value="1"/>
</dbReference>
<dbReference type="FunFam" id="1.20.1560.10:FF:000013">
    <property type="entry name" value="ABC transporter C family member 2"/>
    <property type="match status" value="1"/>
</dbReference>
<organism evidence="14">
    <name type="scientific">Amphora coffeiformis</name>
    <dbReference type="NCBI Taxonomy" id="265554"/>
    <lineage>
        <taxon>Eukaryota</taxon>
        <taxon>Sar</taxon>
        <taxon>Stramenopiles</taxon>
        <taxon>Ochrophyta</taxon>
        <taxon>Bacillariophyta</taxon>
        <taxon>Bacillariophyceae</taxon>
        <taxon>Bacillariophycidae</taxon>
        <taxon>Thalassiophysales</taxon>
        <taxon>Catenulaceae</taxon>
        <taxon>Amphora</taxon>
    </lineage>
</organism>
<keyword evidence="5" id="KW-0677">Repeat</keyword>
<dbReference type="InterPro" id="IPR036640">
    <property type="entry name" value="ABC1_TM_sf"/>
</dbReference>
<evidence type="ECO:0000259" key="12">
    <source>
        <dbReference type="PROSITE" id="PS50893"/>
    </source>
</evidence>
<dbReference type="InterPro" id="IPR050173">
    <property type="entry name" value="ABC_transporter_C-like"/>
</dbReference>
<dbReference type="Gene3D" id="3.40.50.300">
    <property type="entry name" value="P-loop containing nucleotide triphosphate hydrolases"/>
    <property type="match status" value="2"/>
</dbReference>
<dbReference type="InterPro" id="IPR011527">
    <property type="entry name" value="ABC1_TM_dom"/>
</dbReference>
<dbReference type="InterPro" id="IPR003439">
    <property type="entry name" value="ABC_transporter-like_ATP-bd"/>
</dbReference>
<feature type="transmembrane region" description="Helical" evidence="11">
    <location>
        <begin position="355"/>
        <end position="382"/>
    </location>
</feature>
<sequence length="1376" mass="153349">MKSMTETANTDDQNSDDIIDQEPRPSEGPTAEARQHDEKTAVESGGRPWPAHQGKHSSLRGVLHETYESLSYSYMNRIFEKGMKQFKSGDHLDLEDLFEVPQDMSSAHLVDKFWQCYEEGWSLRSVLWHMVVPIFVPASFYEMIYVMCRVSMPICLRQLLLALEQNRGSSVIEDGLKFAVLISLASLVGAIAQNRTTFLSTQCGIVLRASLTSAIYEHSLKLSPSGRQGLTSGEITNLVAVDTQKIFDVMVEAQNLWSCPVLIIVVSALLWIVMGPEMVIGVALLIFFLPIVRFFVSRMLRLRKERSKLTDVRINILTSMLQGIRVTKLNHYETKVEEHVLSVREKEMKLLRQELYMWGWVMTSAVCSPLLATTAAFSFYALFDKKNIITPSDAFSALLLFAILRFPINMAARLVGKLAQALEGLRRIEEFLQRETRPDVEEHHKSGNWQLDDPGDETVVNLKGGSFTIRPDDIGLSRHDGYSDHLSVTSQSQYSSANSKADEPVFNVRNISFELKKSEVIAIVGKVGSGKTTLLRALLGEVPAQPGTELWMSGALSYAPQIAFILNRSLRENILFGCDFDEARYEEVIDACCLRDDVRHLGPAADLTQIGERGVTLSGGQKQRVALARACYAKGNLALLDDVFSALDANTAGRVFDGLFNNCENSTGVLRNRGTLLVTHAEQFLPRVDKILVMSDGEPSFFGTFKELNDFAVENESAKALIDHSTKRTGKDKKKKSSKLRKEGANEDDGIIMTVEERNYGVSSFVDWATWFINAGGLPFVITQLVFLVLDRGLFVMSDWWLSQWSDSAYEELELLFFSIPPQSDGREAQETYVAVYCIIVFLSIIATSLRSQWMFTGSARCAELMFAGMAHRVLRAPLSYFETVPLGRILNRFTYDVEVLDVELSISMTGLVVSSSWLISAVVVMVSVLPWMLLGIAPVTIMYGFIQYYYRMSGPDLQRIDAVSRSPLQASLAEGIEGSSSIRAYSKEKTFAKEFRRSVDANTSAMMNYLAAQRWLGVRIEVLGTSVFFALSTSVVCFNNYLKIPPGLVGLALQWAVVFSAALNFFFLRLTESEARITSIERVRDATGLPQEKSWETDESADLGSSWPAKGELVFDSVCMRYRQDLPLALDCVSFKLSPGMRCGVVGRTGSGKTSLTASLFRLVEIESGHIILDGIDLANIGLSDVRGRSNGLRILPQDPVLYAGTLRDCIDPFHVESSEKILEALQAVNHNGAAERGLAILDDPVEEGGSNFSVGERQLLCLARAIVEEPRVLVLDEATASVDTQSDSFIQQMLRTRFQNTTLLTIAHRLHTIMDYDIVVVMEKGKCVELDHPARLLEDPDGIFTSFVEATGHDSAAELRHIAQKSWDTRKKFP</sequence>
<dbReference type="CDD" id="cd18579">
    <property type="entry name" value="ABC_6TM_ABCC_D1"/>
    <property type="match status" value="1"/>
</dbReference>
<feature type="transmembrane region" description="Helical" evidence="11">
    <location>
        <begin position="832"/>
        <end position="850"/>
    </location>
</feature>
<dbReference type="CDD" id="cd03244">
    <property type="entry name" value="ABCC_MRP_domain2"/>
    <property type="match status" value="1"/>
</dbReference>
<proteinExistence type="inferred from homology"/>
<dbReference type="PROSITE" id="PS50929">
    <property type="entry name" value="ABC_TM1F"/>
    <property type="match status" value="2"/>
</dbReference>
<feature type="transmembrane region" description="Helical" evidence="11">
    <location>
        <begin position="1023"/>
        <end position="1043"/>
    </location>
</feature>
<feature type="transmembrane region" description="Helical" evidence="11">
    <location>
        <begin position="932"/>
        <end position="951"/>
    </location>
</feature>
<dbReference type="PANTHER" id="PTHR24223">
    <property type="entry name" value="ATP-BINDING CASSETTE SUB-FAMILY C"/>
    <property type="match status" value="1"/>
</dbReference>
<keyword evidence="6" id="KW-0547">Nucleotide-binding</keyword>
<evidence type="ECO:0000256" key="6">
    <source>
        <dbReference type="ARBA" id="ARBA00022741"/>
    </source>
</evidence>
<evidence type="ECO:0000256" key="2">
    <source>
        <dbReference type="ARBA" id="ARBA00009726"/>
    </source>
</evidence>
<evidence type="ECO:0008006" key="15">
    <source>
        <dbReference type="Google" id="ProtNLM"/>
    </source>
</evidence>
<keyword evidence="7" id="KW-0067">ATP-binding</keyword>
<dbReference type="GO" id="GO:0016887">
    <property type="term" value="F:ATP hydrolysis activity"/>
    <property type="evidence" value="ECO:0007669"/>
    <property type="project" value="InterPro"/>
</dbReference>
<keyword evidence="8 11" id="KW-1133">Transmembrane helix</keyword>
<feature type="compositionally biased region" description="Polar residues" evidence="10">
    <location>
        <begin position="1"/>
        <end position="12"/>
    </location>
</feature>
<name>A0A7S3L4V8_9STRA</name>
<dbReference type="Pfam" id="PF00664">
    <property type="entry name" value="ABC_membrane"/>
    <property type="match status" value="2"/>
</dbReference>
<dbReference type="FunFam" id="3.40.50.300:FF:000838">
    <property type="entry name" value="ABC multidrug transporter (Eurofung)"/>
    <property type="match status" value="1"/>
</dbReference>
<evidence type="ECO:0000256" key="1">
    <source>
        <dbReference type="ARBA" id="ARBA00004141"/>
    </source>
</evidence>
<comment type="subcellular location">
    <subcellularLocation>
        <location evidence="1">Membrane</location>
        <topology evidence="1">Multi-pass membrane protein</topology>
    </subcellularLocation>
</comment>
<dbReference type="Gene3D" id="1.20.1560.10">
    <property type="entry name" value="ABC transporter type 1, transmembrane domain"/>
    <property type="match status" value="2"/>
</dbReference>
<evidence type="ECO:0000256" key="7">
    <source>
        <dbReference type="ARBA" id="ARBA00022840"/>
    </source>
</evidence>
<dbReference type="CDD" id="cd18580">
    <property type="entry name" value="ABC_6TM_ABCC_D2"/>
    <property type="match status" value="1"/>
</dbReference>
<evidence type="ECO:0000256" key="11">
    <source>
        <dbReference type="SAM" id="Phobius"/>
    </source>
</evidence>
<dbReference type="GO" id="GO:0140359">
    <property type="term" value="F:ABC-type transporter activity"/>
    <property type="evidence" value="ECO:0007669"/>
    <property type="project" value="InterPro"/>
</dbReference>
<evidence type="ECO:0000256" key="8">
    <source>
        <dbReference type="ARBA" id="ARBA00022989"/>
    </source>
</evidence>
<feature type="transmembrane region" description="Helical" evidence="11">
    <location>
        <begin position="255"/>
        <end position="273"/>
    </location>
</feature>
<evidence type="ECO:0000256" key="9">
    <source>
        <dbReference type="ARBA" id="ARBA00023136"/>
    </source>
</evidence>
<dbReference type="InterPro" id="IPR044746">
    <property type="entry name" value="ABCC_6TM_D1"/>
</dbReference>
<comment type="similarity">
    <text evidence="2">Belongs to the ABC transporter superfamily. ABCC family. Conjugate transporter (TC 3.A.1.208) subfamily.</text>
</comment>
<dbReference type="Pfam" id="PF00005">
    <property type="entry name" value="ABC_tran"/>
    <property type="match status" value="2"/>
</dbReference>
<feature type="transmembrane region" description="Helical" evidence="11">
    <location>
        <begin position="388"/>
        <end position="408"/>
    </location>
</feature>
<evidence type="ECO:0000256" key="4">
    <source>
        <dbReference type="ARBA" id="ARBA00022692"/>
    </source>
</evidence>
<dbReference type="SMART" id="SM00382">
    <property type="entry name" value="AAA"/>
    <property type="match status" value="2"/>
</dbReference>
<feature type="region of interest" description="Disordered" evidence="10">
    <location>
        <begin position="1"/>
        <end position="57"/>
    </location>
</feature>
<feature type="domain" description="ABC transporter" evidence="12">
    <location>
        <begin position="1114"/>
        <end position="1351"/>
    </location>
</feature>
<dbReference type="EMBL" id="HBIM01008429">
    <property type="protein sequence ID" value="CAE0409515.1"/>
    <property type="molecule type" value="Transcribed_RNA"/>
</dbReference>
<gene>
    <name evidence="14" type="ORF">ACOF00016_LOCUS7157</name>
</gene>
<dbReference type="InterPro" id="IPR044726">
    <property type="entry name" value="ABCC_6TM_D2"/>
</dbReference>
<feature type="transmembrane region" description="Helical" evidence="11">
    <location>
        <begin position="1049"/>
        <end position="1069"/>
    </location>
</feature>
<dbReference type="PROSITE" id="PS00211">
    <property type="entry name" value="ABC_TRANSPORTER_1"/>
    <property type="match status" value="1"/>
</dbReference>
<evidence type="ECO:0000259" key="13">
    <source>
        <dbReference type="PROSITE" id="PS50929"/>
    </source>
</evidence>
<feature type="transmembrane region" description="Helical" evidence="11">
    <location>
        <begin position="768"/>
        <end position="790"/>
    </location>
</feature>
<evidence type="ECO:0000313" key="14">
    <source>
        <dbReference type="EMBL" id="CAE0409515.1"/>
    </source>
</evidence>
<feature type="transmembrane region" description="Helical" evidence="11">
    <location>
        <begin position="279"/>
        <end position="296"/>
    </location>
</feature>
<evidence type="ECO:0000256" key="5">
    <source>
        <dbReference type="ARBA" id="ARBA00022737"/>
    </source>
</evidence>
<dbReference type="GO" id="GO:0005524">
    <property type="term" value="F:ATP binding"/>
    <property type="evidence" value="ECO:0007669"/>
    <property type="project" value="UniProtKB-KW"/>
</dbReference>
<dbReference type="InterPro" id="IPR017871">
    <property type="entry name" value="ABC_transporter-like_CS"/>
</dbReference>
<feature type="domain" description="ABC transmembrane type-1" evidence="13">
    <location>
        <begin position="143"/>
        <end position="420"/>
    </location>
</feature>
<dbReference type="SUPFAM" id="SSF52540">
    <property type="entry name" value="P-loop containing nucleoside triphosphate hydrolases"/>
    <property type="match status" value="2"/>
</dbReference>